<dbReference type="Pfam" id="PF00496">
    <property type="entry name" value="SBP_bac_5"/>
    <property type="match status" value="1"/>
</dbReference>
<proteinExistence type="predicted"/>
<dbReference type="PATRIC" id="fig|1423740.3.peg.853"/>
<gene>
    <name evidence="2" type="ORF">FC36_GL000805</name>
</gene>
<dbReference type="AlphaFoldDB" id="A0A0R1TNG4"/>
<dbReference type="RefSeq" id="WP_025021174.1">
    <property type="nucleotide sequence ID" value="NZ_AZFH01000016.1"/>
</dbReference>
<evidence type="ECO:0000313" key="2">
    <source>
        <dbReference type="EMBL" id="KRL83007.1"/>
    </source>
</evidence>
<accession>A0A0R1TNG4</accession>
<dbReference type="Gene3D" id="3.10.105.10">
    <property type="entry name" value="Dipeptide-binding Protein, Domain 3"/>
    <property type="match status" value="1"/>
</dbReference>
<evidence type="ECO:0000313" key="3">
    <source>
        <dbReference type="Proteomes" id="UP000051048"/>
    </source>
</evidence>
<sequence>MVDGEGKDFAALATSTTSTTYNLKKAQQYFQAGLKELGQDSLTLNLLGDDDATKSITEFLQSQLASHLDGLKVEVTNIPKQLRITRMQSGDYDLVFTGWERTSKMRFPS</sequence>
<organism evidence="2 3">
    <name type="scientific">Ligilactobacillus equi DSM 15833 = JCM 10991</name>
    <dbReference type="NCBI Taxonomy" id="1423740"/>
    <lineage>
        <taxon>Bacteria</taxon>
        <taxon>Bacillati</taxon>
        <taxon>Bacillota</taxon>
        <taxon>Bacilli</taxon>
        <taxon>Lactobacillales</taxon>
        <taxon>Lactobacillaceae</taxon>
        <taxon>Ligilactobacillus</taxon>
    </lineage>
</organism>
<dbReference type="Proteomes" id="UP000051048">
    <property type="component" value="Unassembled WGS sequence"/>
</dbReference>
<feature type="domain" description="Solute-binding protein family 5" evidence="1">
    <location>
        <begin position="16"/>
        <end position="99"/>
    </location>
</feature>
<name>A0A0R1TNG4_9LACO</name>
<dbReference type="OrthoDB" id="403896at2"/>
<dbReference type="SUPFAM" id="SSF53850">
    <property type="entry name" value="Periplasmic binding protein-like II"/>
    <property type="match status" value="1"/>
</dbReference>
<dbReference type="STRING" id="1423740.FC36_GL000805"/>
<reference evidence="2 3" key="1">
    <citation type="journal article" date="2015" name="Genome Announc.">
        <title>Expanding the biotechnology potential of lactobacilli through comparative genomics of 213 strains and associated genera.</title>
        <authorList>
            <person name="Sun Z."/>
            <person name="Harris H.M."/>
            <person name="McCann A."/>
            <person name="Guo C."/>
            <person name="Argimon S."/>
            <person name="Zhang W."/>
            <person name="Yang X."/>
            <person name="Jeffery I.B."/>
            <person name="Cooney J.C."/>
            <person name="Kagawa T.F."/>
            <person name="Liu W."/>
            <person name="Song Y."/>
            <person name="Salvetti E."/>
            <person name="Wrobel A."/>
            <person name="Rasinkangas P."/>
            <person name="Parkhill J."/>
            <person name="Rea M.C."/>
            <person name="O'Sullivan O."/>
            <person name="Ritari J."/>
            <person name="Douillard F.P."/>
            <person name="Paul Ross R."/>
            <person name="Yang R."/>
            <person name="Briner A.E."/>
            <person name="Felis G.E."/>
            <person name="de Vos W.M."/>
            <person name="Barrangou R."/>
            <person name="Klaenhammer T.R."/>
            <person name="Caufield P.W."/>
            <person name="Cui Y."/>
            <person name="Zhang H."/>
            <person name="O'Toole P.W."/>
        </authorList>
    </citation>
    <scope>NUCLEOTIDE SEQUENCE [LARGE SCALE GENOMIC DNA]</scope>
    <source>
        <strain evidence="2 3">DSM 15833</strain>
    </source>
</reference>
<dbReference type="EMBL" id="AZFH01000016">
    <property type="protein sequence ID" value="KRL83007.1"/>
    <property type="molecule type" value="Genomic_DNA"/>
</dbReference>
<comment type="caution">
    <text evidence="2">The sequence shown here is derived from an EMBL/GenBank/DDBJ whole genome shotgun (WGS) entry which is preliminary data.</text>
</comment>
<protein>
    <recommendedName>
        <fullName evidence="1">Solute-binding protein family 5 domain-containing protein</fullName>
    </recommendedName>
</protein>
<dbReference type="InterPro" id="IPR000914">
    <property type="entry name" value="SBP_5_dom"/>
</dbReference>
<evidence type="ECO:0000259" key="1">
    <source>
        <dbReference type="Pfam" id="PF00496"/>
    </source>
</evidence>